<sequence>MNDIGWTYDEKSPIEPIEQTIEHQIEEMASQKNHKRFDEYVASLFPYWVIGLDFPEDDGWNGRNVNILLARIDRRNGI</sequence>
<comment type="caution">
    <text evidence="1">The sequence shown here is derived from an EMBL/GenBank/DDBJ whole genome shotgun (WGS) entry which is preliminary data.</text>
</comment>
<reference evidence="1" key="1">
    <citation type="submission" date="2020-02" db="EMBL/GenBank/DDBJ databases">
        <title>Flavobacterium sp. genome.</title>
        <authorList>
            <person name="Jung H.S."/>
            <person name="Baek J.H."/>
            <person name="Jeon C.O."/>
        </authorList>
    </citation>
    <scope>NUCLEOTIDE SEQUENCE</scope>
    <source>
        <strain evidence="1">SE-s28</strain>
    </source>
</reference>
<keyword evidence="2" id="KW-1185">Reference proteome</keyword>
<dbReference type="RefSeq" id="WP_169527547.1">
    <property type="nucleotide sequence ID" value="NZ_JAAMPU010000105.1"/>
</dbReference>
<proteinExistence type="predicted"/>
<protein>
    <submittedName>
        <fullName evidence="1">Uncharacterized protein</fullName>
    </submittedName>
</protein>
<dbReference type="AlphaFoldDB" id="A0A972FNE5"/>
<name>A0A972FNE5_9FLAO</name>
<accession>A0A972FNE5</accession>
<organism evidence="1 2">
    <name type="scientific">Flavobacterium silvaticum</name>
    <dbReference type="NCBI Taxonomy" id="1852020"/>
    <lineage>
        <taxon>Bacteria</taxon>
        <taxon>Pseudomonadati</taxon>
        <taxon>Bacteroidota</taxon>
        <taxon>Flavobacteriia</taxon>
        <taxon>Flavobacteriales</taxon>
        <taxon>Flavobacteriaceae</taxon>
        <taxon>Flavobacterium</taxon>
    </lineage>
</organism>
<evidence type="ECO:0000313" key="2">
    <source>
        <dbReference type="Proteomes" id="UP000712080"/>
    </source>
</evidence>
<dbReference type="Proteomes" id="UP000712080">
    <property type="component" value="Unassembled WGS sequence"/>
</dbReference>
<evidence type="ECO:0000313" key="1">
    <source>
        <dbReference type="EMBL" id="NMH28450.1"/>
    </source>
</evidence>
<gene>
    <name evidence="1" type="ORF">G6047_10440</name>
</gene>
<dbReference type="EMBL" id="JAAMPU010000105">
    <property type="protein sequence ID" value="NMH28450.1"/>
    <property type="molecule type" value="Genomic_DNA"/>
</dbReference>